<reference evidence="1" key="1">
    <citation type="submission" date="2022-07" db="EMBL/GenBank/DDBJ databases">
        <title>Genome Sequence of Lecanicillium saksenae.</title>
        <authorList>
            <person name="Buettner E."/>
        </authorList>
    </citation>
    <scope>NUCLEOTIDE SEQUENCE</scope>
    <source>
        <strain evidence="1">VT-O1</strain>
    </source>
</reference>
<name>A0ACC1QN44_9HYPO</name>
<accession>A0ACC1QN44</accession>
<evidence type="ECO:0000313" key="2">
    <source>
        <dbReference type="Proteomes" id="UP001148737"/>
    </source>
</evidence>
<evidence type="ECO:0000313" key="1">
    <source>
        <dbReference type="EMBL" id="KAJ3480208.1"/>
    </source>
</evidence>
<proteinExistence type="predicted"/>
<sequence length="592" mass="65590">MCLITNDLVFFSKSSSESLDDVQVKHTLLARRAFARHQHFEAVIDLSSSPVKSSHSDSELSVKNSEPESEFDATRDFTPAGEVSGLFVEDSDSEHESSFDVSRLQDSPRPYENPFYSTSEDSESERDSKTGNNGDNSSSEGEDKRTLLAGTGRERDGEKTKSLELHVPQKPMTNAILSPSDGGNQSEKRAVVGHYPNDNVTTESDSDSGSEPEPASSAHNQEPQYSLERLRKLFFERRMRQSRENAFATTQTDAAQPAPKAVEVQHKASQSDETAATTATGTADPITFTPEEMAQLGELLAVCPRPVEAGSSYHAWARTRWASWSVVDPKFLNELKNISGPFSISCLPTEGDAISDDSVELSRARIPVPKLSISTSDATYIVLINGTTKCRKLFWWMHLDIYTRQFLDDVALCERPKGASAKAILGTETEDVEAWEEVMDERTRRILETRFFESMHGRQDAAPLMDEKLERMHDIYLGCYLAVSHLGMDVQPLLTEAASALHQISVALSDLSLEKSLPPPFTPGLRRVVDRSGEFEVASMAFSQMQKRIHEYKAQTSSGWSSAQEQIGRPTAGEQTTGEILGPKVRKVVRNN</sequence>
<organism evidence="1 2">
    <name type="scientific">Lecanicillium saksenae</name>
    <dbReference type="NCBI Taxonomy" id="468837"/>
    <lineage>
        <taxon>Eukaryota</taxon>
        <taxon>Fungi</taxon>
        <taxon>Dikarya</taxon>
        <taxon>Ascomycota</taxon>
        <taxon>Pezizomycotina</taxon>
        <taxon>Sordariomycetes</taxon>
        <taxon>Hypocreomycetidae</taxon>
        <taxon>Hypocreales</taxon>
        <taxon>Cordycipitaceae</taxon>
        <taxon>Lecanicillium</taxon>
    </lineage>
</organism>
<comment type="caution">
    <text evidence="1">The sequence shown here is derived from an EMBL/GenBank/DDBJ whole genome shotgun (WGS) entry which is preliminary data.</text>
</comment>
<gene>
    <name evidence="1" type="ORF">NLG97_g8124</name>
</gene>
<protein>
    <submittedName>
        <fullName evidence="1">Uncharacterized protein</fullName>
    </submittedName>
</protein>
<dbReference type="EMBL" id="JANAKD010001366">
    <property type="protein sequence ID" value="KAJ3480208.1"/>
    <property type="molecule type" value="Genomic_DNA"/>
</dbReference>
<keyword evidence="2" id="KW-1185">Reference proteome</keyword>
<dbReference type="Proteomes" id="UP001148737">
    <property type="component" value="Unassembled WGS sequence"/>
</dbReference>